<evidence type="ECO:0000313" key="2">
    <source>
        <dbReference type="Proteomes" id="UP001519921"/>
    </source>
</evidence>
<keyword evidence="2" id="KW-1185">Reference proteome</keyword>
<name>A0ABS7AIJ5_9CLOT</name>
<dbReference type="EMBL" id="JAHXPT010000001">
    <property type="protein sequence ID" value="MBW6408486.1"/>
    <property type="molecule type" value="Genomic_DNA"/>
</dbReference>
<evidence type="ECO:0008006" key="3">
    <source>
        <dbReference type="Google" id="ProtNLM"/>
    </source>
</evidence>
<reference evidence="1 2" key="1">
    <citation type="submission" date="2021-07" db="EMBL/GenBank/DDBJ databases">
        <title>Clostridium weizhouense sp. nov., an anaerobic bacterium isolated from activated sludge of Petroleum wastewater.</title>
        <authorList>
            <person name="Li Q."/>
        </authorList>
    </citation>
    <scope>NUCLEOTIDE SEQUENCE [LARGE SCALE GENOMIC DNA]</scope>
    <source>
        <strain evidence="1 2">YB-6</strain>
    </source>
</reference>
<gene>
    <name evidence="1" type="ORF">KYD98_00100</name>
</gene>
<accession>A0ABS7AIJ5</accession>
<dbReference type="InterPro" id="IPR049254">
    <property type="entry name" value="Phage_tail_terminator"/>
</dbReference>
<organism evidence="1 2">
    <name type="scientific">Clostridium weizhouense</name>
    <dbReference type="NCBI Taxonomy" id="2859781"/>
    <lineage>
        <taxon>Bacteria</taxon>
        <taxon>Bacillati</taxon>
        <taxon>Bacillota</taxon>
        <taxon>Clostridia</taxon>
        <taxon>Eubacteriales</taxon>
        <taxon>Clostridiaceae</taxon>
        <taxon>Clostridium</taxon>
    </lineage>
</organism>
<sequence>MMNELKSKISTMLVEKFPAVTLYDQELEQSFNKPCFFVQILASKQIKELNRRYRCNLSFDISYLSNKESKNLDYFNMADSLYKLLEYIEVDKKLYRAVNMKYEITDGVLHFIFQVNFNLLKAFKEQDMNNLEVKVSGK</sequence>
<dbReference type="Proteomes" id="UP001519921">
    <property type="component" value="Unassembled WGS sequence"/>
</dbReference>
<dbReference type="Pfam" id="PF20765">
    <property type="entry name" value="Phage_tail_terminator_8"/>
    <property type="match status" value="1"/>
</dbReference>
<protein>
    <recommendedName>
        <fullName evidence="3">Phage protein</fullName>
    </recommendedName>
</protein>
<dbReference type="RefSeq" id="WP_219777554.1">
    <property type="nucleotide sequence ID" value="NZ_JAHXPT010000001.1"/>
</dbReference>
<comment type="caution">
    <text evidence="1">The sequence shown here is derived from an EMBL/GenBank/DDBJ whole genome shotgun (WGS) entry which is preliminary data.</text>
</comment>
<evidence type="ECO:0000313" key="1">
    <source>
        <dbReference type="EMBL" id="MBW6408486.1"/>
    </source>
</evidence>
<proteinExistence type="predicted"/>